<dbReference type="InterPro" id="IPR002126">
    <property type="entry name" value="Cadherin-like_dom"/>
</dbReference>
<dbReference type="PANTHER" id="PTHR43308">
    <property type="entry name" value="OUTER MEMBRANE PROTEIN ALPHA-RELATED"/>
    <property type="match status" value="1"/>
</dbReference>
<dbReference type="GO" id="GO:0016020">
    <property type="term" value="C:membrane"/>
    <property type="evidence" value="ECO:0007669"/>
    <property type="project" value="InterPro"/>
</dbReference>
<protein>
    <submittedName>
        <fullName evidence="5">S-layer domain-containing protein</fullName>
    </submittedName>
</protein>
<feature type="domain" description="Cadherin" evidence="3">
    <location>
        <begin position="243"/>
        <end position="354"/>
    </location>
</feature>
<evidence type="ECO:0000313" key="5">
    <source>
        <dbReference type="EMBL" id="KNY29563.1"/>
    </source>
</evidence>
<dbReference type="GO" id="GO:0005509">
    <property type="term" value="F:calcium ion binding"/>
    <property type="evidence" value="ECO:0007669"/>
    <property type="project" value="InterPro"/>
</dbReference>
<feature type="compositionally biased region" description="Low complexity" evidence="2">
    <location>
        <begin position="532"/>
        <end position="541"/>
    </location>
</feature>
<dbReference type="GO" id="GO:0007156">
    <property type="term" value="P:homophilic cell adhesion via plasma membrane adhesion molecules"/>
    <property type="evidence" value="ECO:0007669"/>
    <property type="project" value="InterPro"/>
</dbReference>
<keyword evidence="1" id="KW-0677">Repeat</keyword>
<proteinExistence type="predicted"/>
<feature type="region of interest" description="Disordered" evidence="2">
    <location>
        <begin position="514"/>
        <end position="542"/>
    </location>
</feature>
<dbReference type="OrthoDB" id="174569at2"/>
<dbReference type="Pfam" id="PF00395">
    <property type="entry name" value="SLH"/>
    <property type="match status" value="3"/>
</dbReference>
<accession>A0A0L6JUR1</accession>
<dbReference type="PROSITE" id="PS50268">
    <property type="entry name" value="CADHERIN_2"/>
    <property type="match status" value="1"/>
</dbReference>
<dbReference type="eggNOG" id="COG1361">
    <property type="taxonomic scope" value="Bacteria"/>
</dbReference>
<dbReference type="STRING" id="398512.Bccel_4837"/>
<dbReference type="InterPro" id="IPR051465">
    <property type="entry name" value="Cell_Envelope_Struct_Comp"/>
</dbReference>
<sequence>MKWGIRKLLSAMLCIVVVLTCLMQSVVPAYGYMADRTGEFSWVLSSGEVRDYPWNGKFVLVDKNENPMKEKDVFGVSCSVIHPSVIDEVYKETVTYSVYSNSVEFTVYGGIPIEAGSDLIYKTKGAEIASIPYEIEDLYNGQLVKYRKVGNPVGNNQTYEYNNYKITRKISEIGIYPDFIDVAYENGTIRLYKTGEPTQAGLQTYAYVKKLYNYSHEIKIEYAYNEAPIITEIKNPLRNKSYNDEQNSIINIQGKVSDKNIGDKLRIKYSIDKYGDSIEGEFLNEDIIEADGNSQTFTGSIDIKKIPDYDLLEQNTNHTLYIWAVDAKNKRSPLTNVNSITFNFDTKHPDSPTLVQDPKGITKDDVKVTITFPEDVVKREYKIGPDGAWEIYTNPIPVAVNTAVYGRGTDAAGNCSDESFIDIGNIDKVKPLQPIITANPENSEGEPIKVSIKPGTDNRSAVCEVVYAVTDDVTTPDDKEFVKYKGEFEIINEGKYIVWAKTVDEAGNLSDVAQKPASIKKPTPTPTPVPSPSTNSGNPVVPINPSQNVPTITPVSSPSTNGSLGTPAPATPVVTAPVSKVPAVAIEYDLSVFLTSDKRAFGENEIILFTISYKNKKDTGADDAVLKAQIPQYTTVEDAAGGVVSGSQIIWDLKTVKGNGDGKVVYKLKVGLLDKAEVNSSVTASISASGKNVYDLDDSSVYPILLYSNRFGDNQHKKYVVGYKDNTFLPESSITRAEVAAMITRVLNIPEGKPGDKVYADIPQQHWAYGYIYAATKSGLFEGYIDNTFKPDAYITRAELSTALARYLKLKNIAPSQFHFKDISKHWARNYIEEIYRLKLIAGYQDGTFLPDAKIKRVETVTIINRMLYRGPLNGAVVSFKDVKKDYWAYGHIAECSIDHYFTRNNDSLSSETLVNKEIK</sequence>
<dbReference type="RefSeq" id="WP_050753767.1">
    <property type="nucleotide sequence ID" value="NZ_JQKC01000001.1"/>
</dbReference>
<dbReference type="AlphaFoldDB" id="A0A0L6JUR1"/>
<dbReference type="InterPro" id="IPR001119">
    <property type="entry name" value="SLH_dom"/>
</dbReference>
<reference evidence="6" key="1">
    <citation type="submission" date="2015-07" db="EMBL/GenBank/DDBJ databases">
        <title>Near-Complete Genome Sequence of the Cellulolytic Bacterium Bacteroides (Pseudobacteroides) cellulosolvens ATCC 35603.</title>
        <authorList>
            <person name="Dassa B."/>
            <person name="Utturkar S.M."/>
            <person name="Klingeman D.M."/>
            <person name="Hurt R.A."/>
            <person name="Keller M."/>
            <person name="Xu J."/>
            <person name="Reddy Y.H.K."/>
            <person name="Borovok I."/>
            <person name="Grinberg I.R."/>
            <person name="Lamed R."/>
            <person name="Zhivin O."/>
            <person name="Bayer E.A."/>
            <person name="Brown S.D."/>
        </authorList>
    </citation>
    <scope>NUCLEOTIDE SEQUENCE [LARGE SCALE GENOMIC DNA]</scope>
    <source>
        <strain evidence="6">DSM 2933</strain>
    </source>
</reference>
<feature type="domain" description="SLH" evidence="4">
    <location>
        <begin position="755"/>
        <end position="818"/>
    </location>
</feature>
<evidence type="ECO:0000256" key="2">
    <source>
        <dbReference type="SAM" id="MobiDB-lite"/>
    </source>
</evidence>
<dbReference type="eggNOG" id="COG4733">
    <property type="taxonomic scope" value="Bacteria"/>
</dbReference>
<keyword evidence="6" id="KW-1185">Reference proteome</keyword>
<dbReference type="EMBL" id="LGTC01000001">
    <property type="protein sequence ID" value="KNY29563.1"/>
    <property type="molecule type" value="Genomic_DNA"/>
</dbReference>
<gene>
    <name evidence="5" type="ORF">Bccel_4837</name>
</gene>
<evidence type="ECO:0000256" key="1">
    <source>
        <dbReference type="ARBA" id="ARBA00022737"/>
    </source>
</evidence>
<dbReference type="Proteomes" id="UP000036923">
    <property type="component" value="Unassembled WGS sequence"/>
</dbReference>
<feature type="domain" description="SLH" evidence="4">
    <location>
        <begin position="820"/>
        <end position="878"/>
    </location>
</feature>
<dbReference type="PROSITE" id="PS51272">
    <property type="entry name" value="SLH"/>
    <property type="match status" value="3"/>
</dbReference>
<evidence type="ECO:0000313" key="6">
    <source>
        <dbReference type="Proteomes" id="UP000036923"/>
    </source>
</evidence>
<feature type="domain" description="SLH" evidence="4">
    <location>
        <begin position="691"/>
        <end position="754"/>
    </location>
</feature>
<evidence type="ECO:0000259" key="4">
    <source>
        <dbReference type="PROSITE" id="PS51272"/>
    </source>
</evidence>
<dbReference type="PANTHER" id="PTHR43308:SF5">
    <property type="entry name" value="S-LAYER PROTEIN _ PEPTIDOGLYCAN ENDO-BETA-N-ACETYLGLUCOSAMINIDASE"/>
    <property type="match status" value="1"/>
</dbReference>
<organism evidence="5 6">
    <name type="scientific">Pseudobacteroides cellulosolvens ATCC 35603 = DSM 2933</name>
    <dbReference type="NCBI Taxonomy" id="398512"/>
    <lineage>
        <taxon>Bacteria</taxon>
        <taxon>Bacillati</taxon>
        <taxon>Bacillota</taxon>
        <taxon>Clostridia</taxon>
        <taxon>Eubacteriales</taxon>
        <taxon>Oscillospiraceae</taxon>
        <taxon>Pseudobacteroides</taxon>
    </lineage>
</organism>
<comment type="caution">
    <text evidence="5">The sequence shown here is derived from an EMBL/GenBank/DDBJ whole genome shotgun (WGS) entry which is preliminary data.</text>
</comment>
<evidence type="ECO:0000259" key="3">
    <source>
        <dbReference type="PROSITE" id="PS50268"/>
    </source>
</evidence>
<name>A0A0L6JUR1_9FIRM</name>